<dbReference type="InterPro" id="IPR002893">
    <property type="entry name" value="Znf_MYND"/>
</dbReference>
<keyword evidence="2 4" id="KW-0863">Zinc-finger</keyword>
<feature type="domain" description="MYND-type" evidence="5">
    <location>
        <begin position="373"/>
        <end position="413"/>
    </location>
</feature>
<evidence type="ECO:0000256" key="1">
    <source>
        <dbReference type="ARBA" id="ARBA00022723"/>
    </source>
</evidence>
<name>A0A7S2XIH3_9STRA</name>
<dbReference type="EMBL" id="HBHQ01002209">
    <property type="protein sequence ID" value="CAD9809574.1"/>
    <property type="molecule type" value="Transcribed_RNA"/>
</dbReference>
<accession>A0A7S2XIH3</accession>
<evidence type="ECO:0000259" key="5">
    <source>
        <dbReference type="PROSITE" id="PS50865"/>
    </source>
</evidence>
<dbReference type="Pfam" id="PF01753">
    <property type="entry name" value="zf-MYND"/>
    <property type="match status" value="1"/>
</dbReference>
<sequence>MEAMERNRALSSAARFRVRPEASEWGYNWEYAECGTPKPTPREGYGTMWMVANNSDSALEDVKLFFTSCSKQLRVKLYSIASSDDDDDDDEEERFKVVRLGCGRDAPPLLTGRINGSADNMDPNVGKYAEFVSTSVEGLALMKQIQAVSSPNRTTVIEHSIGILPVSLGYKLIVITGTGPDKKEGESVTDNMALSTRFQLFDGSEEIARCHLSYTDGSFDPSMGPTIEQMVVKQSKRGFGILKLLWHWVRCFVEENFRIECLNNDAPLGHIMVKATQLTGAEVEIRTRKNCDNISVSDKDFFFKYLGFSVKEQKGIMAAMMAGGSGRPQDEEAVIYIPLLSPAEHVIRARGGRGDEPTRMDGKMKKQHGNKVCERCRKAGSRDELSACAQCKSVWYCGRECQKSDWKIHKVWCGKDAHELHDTMIAKGRRHQNSDGTWVDIVG</sequence>
<keyword evidence="1" id="KW-0479">Metal-binding</keyword>
<dbReference type="Gene3D" id="6.10.140.2220">
    <property type="match status" value="1"/>
</dbReference>
<keyword evidence="3" id="KW-0862">Zinc</keyword>
<evidence type="ECO:0000256" key="2">
    <source>
        <dbReference type="ARBA" id="ARBA00022771"/>
    </source>
</evidence>
<protein>
    <recommendedName>
        <fullName evidence="5">MYND-type domain-containing protein</fullName>
    </recommendedName>
</protein>
<evidence type="ECO:0000256" key="3">
    <source>
        <dbReference type="ARBA" id="ARBA00022833"/>
    </source>
</evidence>
<evidence type="ECO:0000313" key="6">
    <source>
        <dbReference type="EMBL" id="CAD9809574.1"/>
    </source>
</evidence>
<evidence type="ECO:0000256" key="4">
    <source>
        <dbReference type="PROSITE-ProRule" id="PRU00134"/>
    </source>
</evidence>
<dbReference type="AlphaFoldDB" id="A0A7S2XIH3"/>
<dbReference type="GO" id="GO:0008270">
    <property type="term" value="F:zinc ion binding"/>
    <property type="evidence" value="ECO:0007669"/>
    <property type="project" value="UniProtKB-KW"/>
</dbReference>
<organism evidence="6">
    <name type="scientific">Attheya septentrionalis</name>
    <dbReference type="NCBI Taxonomy" id="420275"/>
    <lineage>
        <taxon>Eukaryota</taxon>
        <taxon>Sar</taxon>
        <taxon>Stramenopiles</taxon>
        <taxon>Ochrophyta</taxon>
        <taxon>Bacillariophyta</taxon>
        <taxon>Coscinodiscophyceae</taxon>
        <taxon>Chaetocerotophycidae</taxon>
        <taxon>Chaetocerotales</taxon>
        <taxon>Attheyaceae</taxon>
        <taxon>Attheya</taxon>
    </lineage>
</organism>
<dbReference type="SUPFAM" id="SSF144232">
    <property type="entry name" value="HIT/MYND zinc finger-like"/>
    <property type="match status" value="1"/>
</dbReference>
<reference evidence="6" key="1">
    <citation type="submission" date="2021-01" db="EMBL/GenBank/DDBJ databases">
        <authorList>
            <person name="Corre E."/>
            <person name="Pelletier E."/>
            <person name="Niang G."/>
            <person name="Scheremetjew M."/>
            <person name="Finn R."/>
            <person name="Kale V."/>
            <person name="Holt S."/>
            <person name="Cochrane G."/>
            <person name="Meng A."/>
            <person name="Brown T."/>
            <person name="Cohen L."/>
        </authorList>
    </citation>
    <scope>NUCLEOTIDE SEQUENCE</scope>
    <source>
        <strain evidence="6">CCMP2084</strain>
    </source>
</reference>
<gene>
    <name evidence="6" type="ORF">ASEP1449_LOCUS1397</name>
</gene>
<proteinExistence type="predicted"/>
<dbReference type="PROSITE" id="PS50865">
    <property type="entry name" value="ZF_MYND_2"/>
    <property type="match status" value="1"/>
</dbReference>